<evidence type="ECO:0000259" key="11">
    <source>
        <dbReference type="Pfam" id="PF00248"/>
    </source>
</evidence>
<dbReference type="STRING" id="454130.A0A0U5GFG5"/>
<keyword evidence="4" id="KW-0560">Oxidoreductase</keyword>
<dbReference type="OrthoDB" id="416253at2759"/>
<proteinExistence type="inferred from homology"/>
<dbReference type="SUPFAM" id="SSF51430">
    <property type="entry name" value="NAD(P)-linked oxidoreductase"/>
    <property type="match status" value="1"/>
</dbReference>
<organism evidence="12 13">
    <name type="scientific">Aspergillus calidoustus</name>
    <dbReference type="NCBI Taxonomy" id="454130"/>
    <lineage>
        <taxon>Eukaryota</taxon>
        <taxon>Fungi</taxon>
        <taxon>Dikarya</taxon>
        <taxon>Ascomycota</taxon>
        <taxon>Pezizomycotina</taxon>
        <taxon>Eurotiomycetes</taxon>
        <taxon>Eurotiomycetidae</taxon>
        <taxon>Eurotiales</taxon>
        <taxon>Aspergillaceae</taxon>
        <taxon>Aspergillus</taxon>
        <taxon>Aspergillus subgen. Nidulantes</taxon>
    </lineage>
</organism>
<name>A0A0U5GFG5_ASPCI</name>
<evidence type="ECO:0000256" key="4">
    <source>
        <dbReference type="ARBA" id="ARBA00023002"/>
    </source>
</evidence>
<dbReference type="OMA" id="ELIMISW"/>
<dbReference type="InterPro" id="IPR023210">
    <property type="entry name" value="NADP_OxRdtase_dom"/>
</dbReference>
<keyword evidence="3" id="KW-0521">NADP</keyword>
<dbReference type="GO" id="GO:0016616">
    <property type="term" value="F:oxidoreductase activity, acting on the CH-OH group of donors, NAD or NADP as acceptor"/>
    <property type="evidence" value="ECO:0007669"/>
    <property type="project" value="UniProtKB-ARBA"/>
</dbReference>
<dbReference type="Proteomes" id="UP000054771">
    <property type="component" value="Unassembled WGS sequence"/>
</dbReference>
<reference evidence="13" key="1">
    <citation type="journal article" date="2016" name="Genome Announc.">
        <title>Draft genome sequences of fungus Aspergillus calidoustus.</title>
        <authorList>
            <person name="Horn F."/>
            <person name="Linde J."/>
            <person name="Mattern D.J."/>
            <person name="Walther G."/>
            <person name="Guthke R."/>
            <person name="Scherlach K."/>
            <person name="Martin K."/>
            <person name="Brakhage A.A."/>
            <person name="Petzke L."/>
            <person name="Valiante V."/>
        </authorList>
    </citation>
    <scope>NUCLEOTIDE SEQUENCE [LARGE SCALE GENOMIC DNA]</scope>
    <source>
        <strain evidence="13">SF006504</strain>
    </source>
</reference>
<evidence type="ECO:0000256" key="3">
    <source>
        <dbReference type="ARBA" id="ARBA00022857"/>
    </source>
</evidence>
<sequence length="330" mass="36577">MAFAREVCLKTFPLNNGTHIPAVGLGTWQGSGSQVDNDKLRDSIIHALGNGYRLIDTAQYYFVEDVVGEAVRASGIPRSEITVITKFWSDWHHDPAAALEKSLDALGLEYIDIFLMHWPCASTPDNKGVLRIDESPTFVETWKKMEACVGDRCRAIGVSNFTQKTLDTLLAEATIVPVVNQVELHAFNPNHRLVPYCQEKGIHVMSWSTMGGGAEHSSRLGQILTHPVFQEIAERHACSTGVVSLSWAVQRGITVIPKSSSLDRLDENIRLVTLDDTAMGVLDNAHRTIAQERIADNIRAMKRVVDGKETLLGWTAQDFGWEDAEGNWLT</sequence>
<dbReference type="Gene3D" id="3.20.20.100">
    <property type="entry name" value="NADP-dependent oxidoreductase domain"/>
    <property type="match status" value="1"/>
</dbReference>
<keyword evidence="13" id="KW-1185">Reference proteome</keyword>
<feature type="domain" description="NADP-dependent oxidoreductase" evidence="11">
    <location>
        <begin position="23"/>
        <end position="284"/>
    </location>
</feature>
<feature type="active site" description="Proton donor" evidence="8">
    <location>
        <position position="61"/>
    </location>
</feature>
<dbReference type="PROSITE" id="PS00798">
    <property type="entry name" value="ALDOKETO_REDUCTASE_1"/>
    <property type="match status" value="1"/>
</dbReference>
<evidence type="ECO:0000313" key="13">
    <source>
        <dbReference type="Proteomes" id="UP000054771"/>
    </source>
</evidence>
<evidence type="ECO:0000256" key="10">
    <source>
        <dbReference type="PIRSR" id="PIRSR000097-3"/>
    </source>
</evidence>
<evidence type="ECO:0000256" key="6">
    <source>
        <dbReference type="ARBA" id="ARBA00047534"/>
    </source>
</evidence>
<dbReference type="EC" id="1.1.1.307" evidence="2"/>
<dbReference type="AlphaFoldDB" id="A0A0U5GFG5"/>
<dbReference type="InterPro" id="IPR036812">
    <property type="entry name" value="NAD(P)_OxRdtase_dom_sf"/>
</dbReference>
<comment type="catalytic activity">
    <reaction evidence="7">
        <text>xylitol + NAD(+) = D-xylose + NADH + H(+)</text>
        <dbReference type="Rhea" id="RHEA:27441"/>
        <dbReference type="ChEBI" id="CHEBI:15378"/>
        <dbReference type="ChEBI" id="CHEBI:17151"/>
        <dbReference type="ChEBI" id="CHEBI:53455"/>
        <dbReference type="ChEBI" id="CHEBI:57540"/>
        <dbReference type="ChEBI" id="CHEBI:57945"/>
        <dbReference type="EC" id="1.1.1.307"/>
    </reaction>
</comment>
<dbReference type="PIRSF" id="PIRSF000097">
    <property type="entry name" value="AKR"/>
    <property type="match status" value="1"/>
</dbReference>
<evidence type="ECO:0000256" key="1">
    <source>
        <dbReference type="ARBA" id="ARBA00007905"/>
    </source>
</evidence>
<evidence type="ECO:0000256" key="8">
    <source>
        <dbReference type="PIRSR" id="PIRSR000097-1"/>
    </source>
</evidence>
<comment type="function">
    <text evidence="5">Catalyzes the initial reaction in the xylose utilization pathway by reducing D-xylose into xylitol. Xylose is a major component of hemicelluloses such as xylan. Most fungi utilize D-xylose via three enzymatic reactions, xylose reductase (XR), xylitol dehydrogenase (XDH), and xylulokinase, to form xylulose 5-phosphate, which enters pentose phosphate pathway.</text>
</comment>
<dbReference type="EMBL" id="CDMC01000023">
    <property type="protein sequence ID" value="CEL11138.1"/>
    <property type="molecule type" value="Genomic_DNA"/>
</dbReference>
<dbReference type="CDD" id="cd19071">
    <property type="entry name" value="AKR_AKR1-5-like"/>
    <property type="match status" value="1"/>
</dbReference>
<evidence type="ECO:0000256" key="2">
    <source>
        <dbReference type="ARBA" id="ARBA00012845"/>
    </source>
</evidence>
<gene>
    <name evidence="12" type="ORF">ASPCAL14243</name>
</gene>
<comment type="catalytic activity">
    <reaction evidence="6">
        <text>xylitol + NADP(+) = D-xylose + NADPH + H(+)</text>
        <dbReference type="Rhea" id="RHEA:27445"/>
        <dbReference type="ChEBI" id="CHEBI:15378"/>
        <dbReference type="ChEBI" id="CHEBI:17151"/>
        <dbReference type="ChEBI" id="CHEBI:53455"/>
        <dbReference type="ChEBI" id="CHEBI:57783"/>
        <dbReference type="ChEBI" id="CHEBI:58349"/>
        <dbReference type="EC" id="1.1.1.307"/>
    </reaction>
</comment>
<feature type="binding site" evidence="9">
    <location>
        <position position="117"/>
    </location>
    <ligand>
        <name>substrate</name>
    </ligand>
</feature>
<dbReference type="PANTHER" id="PTHR43827">
    <property type="entry name" value="2,5-DIKETO-D-GLUCONIC ACID REDUCTASE"/>
    <property type="match status" value="1"/>
</dbReference>
<comment type="similarity">
    <text evidence="1">Belongs to the aldo/keto reductase family.</text>
</comment>
<protein>
    <recommendedName>
        <fullName evidence="2">D-xylose reductase [NAD(P)H]</fullName>
        <ecNumber evidence="2">1.1.1.307</ecNumber>
    </recommendedName>
</protein>
<evidence type="ECO:0000256" key="9">
    <source>
        <dbReference type="PIRSR" id="PIRSR000097-2"/>
    </source>
</evidence>
<dbReference type="Pfam" id="PF00248">
    <property type="entry name" value="Aldo_ket_red"/>
    <property type="match status" value="1"/>
</dbReference>
<evidence type="ECO:0000256" key="5">
    <source>
        <dbReference type="ARBA" id="ARBA00025065"/>
    </source>
</evidence>
<accession>A0A0U5GFG5</accession>
<dbReference type="InterPro" id="IPR018170">
    <property type="entry name" value="Aldo/ket_reductase_CS"/>
</dbReference>
<feature type="site" description="Lowers pKa of active site Tyr" evidence="10">
    <location>
        <position position="86"/>
    </location>
</feature>
<evidence type="ECO:0000313" key="12">
    <source>
        <dbReference type="EMBL" id="CEL11138.1"/>
    </source>
</evidence>
<evidence type="ECO:0000256" key="7">
    <source>
        <dbReference type="ARBA" id="ARBA00049485"/>
    </source>
</evidence>
<dbReference type="InterPro" id="IPR020471">
    <property type="entry name" value="AKR"/>
</dbReference>
<dbReference type="PANTHER" id="PTHR43827:SF3">
    <property type="entry name" value="NADP-DEPENDENT OXIDOREDUCTASE DOMAIN-CONTAINING PROTEIN"/>
    <property type="match status" value="1"/>
</dbReference>
<dbReference type="PRINTS" id="PR00069">
    <property type="entry name" value="ALDKETRDTASE"/>
</dbReference>